<dbReference type="AlphaFoldDB" id="A0AAJ5UH24"/>
<keyword evidence="3" id="KW-1185">Reference proteome</keyword>
<evidence type="ECO:0000256" key="1">
    <source>
        <dbReference type="SAM" id="Phobius"/>
    </source>
</evidence>
<dbReference type="InterPro" id="IPR003474">
    <property type="entry name" value="Glcn_transporter"/>
</dbReference>
<organism evidence="2 3">
    <name type="scientific">Klebsiella electrica</name>
    <dbReference type="NCBI Taxonomy" id="1259973"/>
    <lineage>
        <taxon>Bacteria</taxon>
        <taxon>Pseudomonadati</taxon>
        <taxon>Pseudomonadota</taxon>
        <taxon>Gammaproteobacteria</taxon>
        <taxon>Enterobacterales</taxon>
        <taxon>Enterobacteriaceae</taxon>
        <taxon>Klebsiella/Raoultella group</taxon>
        <taxon>Klebsiella</taxon>
    </lineage>
</organism>
<name>A0AAJ5UH24_9ENTR</name>
<feature type="transmembrane region" description="Helical" evidence="1">
    <location>
        <begin position="233"/>
        <end position="253"/>
    </location>
</feature>
<dbReference type="GO" id="GO:0015128">
    <property type="term" value="F:gluconate transmembrane transporter activity"/>
    <property type="evidence" value="ECO:0007669"/>
    <property type="project" value="InterPro"/>
</dbReference>
<feature type="transmembrane region" description="Helical" evidence="1">
    <location>
        <begin position="98"/>
        <end position="125"/>
    </location>
</feature>
<feature type="transmembrane region" description="Helical" evidence="1">
    <location>
        <begin position="361"/>
        <end position="383"/>
    </location>
</feature>
<keyword evidence="1" id="KW-0472">Membrane</keyword>
<keyword evidence="1" id="KW-1133">Transmembrane helix</keyword>
<keyword evidence="1" id="KW-0812">Transmembrane</keyword>
<dbReference type="PANTHER" id="PTHR30354:SF7">
    <property type="entry name" value="BLL7963 PROTEIN"/>
    <property type="match status" value="1"/>
</dbReference>
<sequence>MMSVLIALAALALLMLAAYRGYSVILFAPIAALGAVLLTDPGAVGPTFTGLFMEKMVGFVKLYFPVFLLGAVFGKLIELSGFSRAIVAAAIQILGRRHAIPVIVLVCALLTYGGVSLFVVAFAVYPFAAELFRQSAIPKRLIPATVALGAFSFTMDALPGTPQIQNIIPTSFFGTNAWAAPWLGLIGSLFIITFGLLWLERQRRKAQQAGEGYGTDLQNEPDTPDNLNLPHPLIAIAPLLLVGVLNLLFTRWIPRWYGTTHELVLPGLAKPVVTEVGKITAIWAVEAALLAGIVVVLVFGFRNIRGRLAEGSRTAVSGAILAAMNTASEYGFGAVIAALPGFLVLSKALTAIPNPLLNEAISVTVLAGITGSASGGMSIALAAMSETFIAAAHAADIPLAVLHRVASMASGGMDTLPHNGAVITLLAITGLSHRQAYGGIFAITLIKSLAVLFVIAVFYLTGIV</sequence>
<feature type="transmembrane region" description="Helical" evidence="1">
    <location>
        <begin position="436"/>
        <end position="460"/>
    </location>
</feature>
<feature type="transmembrane region" description="Helical" evidence="1">
    <location>
        <begin position="281"/>
        <end position="301"/>
    </location>
</feature>
<dbReference type="PANTHER" id="PTHR30354">
    <property type="entry name" value="GNT FAMILY GLUCONATE TRANSPORTER"/>
    <property type="match status" value="1"/>
</dbReference>
<dbReference type="EMBL" id="CP112887">
    <property type="protein sequence ID" value="WBW63425.1"/>
    <property type="molecule type" value="Genomic_DNA"/>
</dbReference>
<dbReference type="RefSeq" id="WP_207304704.1">
    <property type="nucleotide sequence ID" value="NZ_CP112887.1"/>
</dbReference>
<reference evidence="2 3" key="1">
    <citation type="journal article" date="2023" name="Microbiol. Resour. Announc.">
        <title>Complete Genome Sequence of the First Colistin-Resistant Raoultella electrica Strain.</title>
        <authorList>
            <person name="Aldeia C."/>
            <person name="Campos-Madueno E.I."/>
            <person name="Sendi P."/>
            <person name="Endimiani A."/>
        </authorList>
    </citation>
    <scope>NUCLEOTIDE SEQUENCE [LARGE SCALE GENOMIC DNA]</scope>
    <source>
        <strain evidence="2 3">S2-IND-01-C</strain>
    </source>
</reference>
<accession>A0AAJ5UH24</accession>
<feature type="transmembrane region" description="Helical" evidence="1">
    <location>
        <begin position="179"/>
        <end position="199"/>
    </location>
</feature>
<protein>
    <submittedName>
        <fullName evidence="2">GntP family permease</fullName>
    </submittedName>
</protein>
<gene>
    <name evidence="2" type="ORF">OR613_11260</name>
</gene>
<feature type="transmembrane region" description="Helical" evidence="1">
    <location>
        <begin position="330"/>
        <end position="349"/>
    </location>
</feature>
<evidence type="ECO:0000313" key="3">
    <source>
        <dbReference type="Proteomes" id="UP001210130"/>
    </source>
</evidence>
<evidence type="ECO:0000313" key="2">
    <source>
        <dbReference type="EMBL" id="WBW63425.1"/>
    </source>
</evidence>
<feature type="transmembrane region" description="Helical" evidence="1">
    <location>
        <begin position="58"/>
        <end position="77"/>
    </location>
</feature>
<dbReference type="GO" id="GO:0005886">
    <property type="term" value="C:plasma membrane"/>
    <property type="evidence" value="ECO:0007669"/>
    <property type="project" value="TreeGrafter"/>
</dbReference>
<dbReference type="Proteomes" id="UP001210130">
    <property type="component" value="Chromosome"/>
</dbReference>
<proteinExistence type="predicted"/>